<proteinExistence type="predicted"/>
<feature type="region of interest" description="Disordered" evidence="2">
    <location>
        <begin position="1"/>
        <end position="55"/>
    </location>
</feature>
<accession>A0A9D4LIY6</accession>
<sequence>MHGLGNSSKSAVIEYKVDDSTPEPSDIQCQQSQKAASVSSTPSKREKTPQKRKIGDVTAYQERLIDLQEQQLKLKQMKIEEMQKMRKVEEQKLEELKKIHTSVDALLSFVMLNQC</sequence>
<reference evidence="3" key="1">
    <citation type="journal article" date="2019" name="bioRxiv">
        <title>The Genome of the Zebra Mussel, Dreissena polymorpha: A Resource for Invasive Species Research.</title>
        <authorList>
            <person name="McCartney M.A."/>
            <person name="Auch B."/>
            <person name="Kono T."/>
            <person name="Mallez S."/>
            <person name="Zhang Y."/>
            <person name="Obille A."/>
            <person name="Becker A."/>
            <person name="Abrahante J.E."/>
            <person name="Garbe J."/>
            <person name="Badalamenti J.P."/>
            <person name="Herman A."/>
            <person name="Mangelson H."/>
            <person name="Liachko I."/>
            <person name="Sullivan S."/>
            <person name="Sone E.D."/>
            <person name="Koren S."/>
            <person name="Silverstein K.A.T."/>
            <person name="Beckman K.B."/>
            <person name="Gohl D.M."/>
        </authorList>
    </citation>
    <scope>NUCLEOTIDE SEQUENCE</scope>
    <source>
        <strain evidence="3">Duluth1</strain>
        <tissue evidence="3">Whole animal</tissue>
    </source>
</reference>
<feature type="compositionally biased region" description="Polar residues" evidence="2">
    <location>
        <begin position="27"/>
        <end position="42"/>
    </location>
</feature>
<evidence type="ECO:0000256" key="2">
    <source>
        <dbReference type="SAM" id="MobiDB-lite"/>
    </source>
</evidence>
<reference evidence="3" key="2">
    <citation type="submission" date="2020-11" db="EMBL/GenBank/DDBJ databases">
        <authorList>
            <person name="McCartney M.A."/>
            <person name="Auch B."/>
            <person name="Kono T."/>
            <person name="Mallez S."/>
            <person name="Becker A."/>
            <person name="Gohl D.M."/>
            <person name="Silverstein K.A.T."/>
            <person name="Koren S."/>
            <person name="Bechman K.B."/>
            <person name="Herman A."/>
            <person name="Abrahante J.E."/>
            <person name="Garbe J."/>
        </authorList>
    </citation>
    <scope>NUCLEOTIDE SEQUENCE</scope>
    <source>
        <strain evidence="3">Duluth1</strain>
        <tissue evidence="3">Whole animal</tissue>
    </source>
</reference>
<dbReference type="Proteomes" id="UP000828390">
    <property type="component" value="Unassembled WGS sequence"/>
</dbReference>
<feature type="coiled-coil region" evidence="1">
    <location>
        <begin position="65"/>
        <end position="99"/>
    </location>
</feature>
<gene>
    <name evidence="3" type="ORF">DPMN_102247</name>
</gene>
<name>A0A9D4LIY6_DREPO</name>
<evidence type="ECO:0000313" key="3">
    <source>
        <dbReference type="EMBL" id="KAH3859433.1"/>
    </source>
</evidence>
<keyword evidence="4" id="KW-1185">Reference proteome</keyword>
<comment type="caution">
    <text evidence="3">The sequence shown here is derived from an EMBL/GenBank/DDBJ whole genome shotgun (WGS) entry which is preliminary data.</text>
</comment>
<dbReference type="AlphaFoldDB" id="A0A9D4LIY6"/>
<evidence type="ECO:0000256" key="1">
    <source>
        <dbReference type="SAM" id="Coils"/>
    </source>
</evidence>
<feature type="compositionally biased region" description="Basic and acidic residues" evidence="2">
    <location>
        <begin position="43"/>
        <end position="55"/>
    </location>
</feature>
<protein>
    <submittedName>
        <fullName evidence="3">Uncharacterized protein</fullName>
    </submittedName>
</protein>
<organism evidence="3 4">
    <name type="scientific">Dreissena polymorpha</name>
    <name type="common">Zebra mussel</name>
    <name type="synonym">Mytilus polymorpha</name>
    <dbReference type="NCBI Taxonomy" id="45954"/>
    <lineage>
        <taxon>Eukaryota</taxon>
        <taxon>Metazoa</taxon>
        <taxon>Spiralia</taxon>
        <taxon>Lophotrochozoa</taxon>
        <taxon>Mollusca</taxon>
        <taxon>Bivalvia</taxon>
        <taxon>Autobranchia</taxon>
        <taxon>Heteroconchia</taxon>
        <taxon>Euheterodonta</taxon>
        <taxon>Imparidentia</taxon>
        <taxon>Neoheterodontei</taxon>
        <taxon>Myida</taxon>
        <taxon>Dreissenoidea</taxon>
        <taxon>Dreissenidae</taxon>
        <taxon>Dreissena</taxon>
    </lineage>
</organism>
<dbReference type="EMBL" id="JAIWYP010000003">
    <property type="protein sequence ID" value="KAH3859433.1"/>
    <property type="molecule type" value="Genomic_DNA"/>
</dbReference>
<keyword evidence="1" id="KW-0175">Coiled coil</keyword>
<dbReference type="OrthoDB" id="6144607at2759"/>
<feature type="compositionally biased region" description="Polar residues" evidence="2">
    <location>
        <begin position="1"/>
        <end position="10"/>
    </location>
</feature>
<evidence type="ECO:0000313" key="4">
    <source>
        <dbReference type="Proteomes" id="UP000828390"/>
    </source>
</evidence>